<dbReference type="EMBL" id="UXUI01015828">
    <property type="protein sequence ID" value="VDD97920.1"/>
    <property type="molecule type" value="Genomic_DNA"/>
</dbReference>
<dbReference type="STRING" id="51028.A0A0N4VR75"/>
<dbReference type="PANTHER" id="PTHR45718">
    <property type="entry name" value="TRANSCRIPTIONAL ACTIVATOR CUBITUS INTERRUPTUS"/>
    <property type="match status" value="1"/>
</dbReference>
<dbReference type="Pfam" id="PF00096">
    <property type="entry name" value="zf-C2H2"/>
    <property type="match status" value="1"/>
</dbReference>
<dbReference type="InterPro" id="IPR036236">
    <property type="entry name" value="Znf_C2H2_sf"/>
</dbReference>
<dbReference type="SUPFAM" id="SSF57667">
    <property type="entry name" value="beta-beta-alpha zinc fingers"/>
    <property type="match status" value="1"/>
</dbReference>
<protein>
    <submittedName>
        <fullName evidence="13">C2H2-type domain-containing protein</fullName>
    </submittedName>
</protein>
<dbReference type="SMART" id="SM00355">
    <property type="entry name" value="ZnF_C2H2"/>
    <property type="match status" value="3"/>
</dbReference>
<proteinExistence type="inferred from homology"/>
<dbReference type="OrthoDB" id="5968217at2759"/>
<evidence type="ECO:0000259" key="10">
    <source>
        <dbReference type="PROSITE" id="PS50157"/>
    </source>
</evidence>
<organism evidence="13">
    <name type="scientific">Enterobius vermicularis</name>
    <name type="common">Human pinworm</name>
    <dbReference type="NCBI Taxonomy" id="51028"/>
    <lineage>
        <taxon>Eukaryota</taxon>
        <taxon>Metazoa</taxon>
        <taxon>Ecdysozoa</taxon>
        <taxon>Nematoda</taxon>
        <taxon>Chromadorea</taxon>
        <taxon>Rhabditida</taxon>
        <taxon>Spirurina</taxon>
        <taxon>Oxyuridomorpha</taxon>
        <taxon>Oxyuroidea</taxon>
        <taxon>Oxyuridae</taxon>
        <taxon>Enterobius</taxon>
    </lineage>
</organism>
<evidence type="ECO:0000256" key="2">
    <source>
        <dbReference type="ARBA" id="ARBA00010831"/>
    </source>
</evidence>
<reference evidence="11 12" key="2">
    <citation type="submission" date="2018-10" db="EMBL/GenBank/DDBJ databases">
        <authorList>
            <consortium name="Pathogen Informatics"/>
        </authorList>
    </citation>
    <scope>NUCLEOTIDE SEQUENCE [LARGE SCALE GENOMIC DNA]</scope>
</reference>
<evidence type="ECO:0000256" key="7">
    <source>
        <dbReference type="ARBA" id="ARBA00023125"/>
    </source>
</evidence>
<dbReference type="InterPro" id="IPR056436">
    <property type="entry name" value="Znf-C2H2_ZIC1-5/GLI1-3-like"/>
</dbReference>
<dbReference type="GO" id="GO:0000981">
    <property type="term" value="F:DNA-binding transcription factor activity, RNA polymerase II-specific"/>
    <property type="evidence" value="ECO:0007669"/>
    <property type="project" value="TreeGrafter"/>
</dbReference>
<dbReference type="FunFam" id="3.30.160.60:FF:000031">
    <property type="entry name" value="GLI family zinc finger 3"/>
    <property type="match status" value="1"/>
</dbReference>
<dbReference type="InterPro" id="IPR041643">
    <property type="entry name" value="Znf_ZIC"/>
</dbReference>
<dbReference type="PROSITE" id="PS00028">
    <property type="entry name" value="ZINC_FINGER_C2H2_1"/>
    <property type="match status" value="1"/>
</dbReference>
<dbReference type="PROSITE" id="PS50157">
    <property type="entry name" value="ZINC_FINGER_C2H2_2"/>
    <property type="match status" value="2"/>
</dbReference>
<keyword evidence="7" id="KW-0238">DNA-binding</keyword>
<dbReference type="FunFam" id="3.30.160.60:FF:000303">
    <property type="entry name" value="Zinc finger protein 41"/>
    <property type="match status" value="1"/>
</dbReference>
<gene>
    <name evidence="11" type="ORF">EVEC_LOCUS12671</name>
</gene>
<accession>A0A0N4VR75</accession>
<dbReference type="PANTHER" id="PTHR45718:SF8">
    <property type="entry name" value="GLIS FAMILY ZINC FINGER 2"/>
    <property type="match status" value="1"/>
</dbReference>
<dbReference type="InterPro" id="IPR013087">
    <property type="entry name" value="Znf_C2H2_type"/>
</dbReference>
<evidence type="ECO:0000256" key="1">
    <source>
        <dbReference type="ARBA" id="ARBA00004123"/>
    </source>
</evidence>
<dbReference type="WBParaSite" id="EVEC_0001353701-mRNA-1">
    <property type="protein sequence ID" value="EVEC_0001353701-mRNA-1"/>
    <property type="gene ID" value="EVEC_0001353701"/>
</dbReference>
<keyword evidence="8" id="KW-0539">Nucleus</keyword>
<name>A0A0N4VR75_ENTVE</name>
<keyword evidence="4" id="KW-0677">Repeat</keyword>
<evidence type="ECO:0000256" key="6">
    <source>
        <dbReference type="ARBA" id="ARBA00022833"/>
    </source>
</evidence>
<evidence type="ECO:0000256" key="4">
    <source>
        <dbReference type="ARBA" id="ARBA00022737"/>
    </source>
</evidence>
<evidence type="ECO:0000256" key="5">
    <source>
        <dbReference type="ARBA" id="ARBA00022771"/>
    </source>
</evidence>
<evidence type="ECO:0000256" key="8">
    <source>
        <dbReference type="ARBA" id="ARBA00023242"/>
    </source>
</evidence>
<feature type="domain" description="C2H2-type" evidence="10">
    <location>
        <begin position="143"/>
        <end position="170"/>
    </location>
</feature>
<keyword evidence="3" id="KW-0479">Metal-binding</keyword>
<sequence length="179" mass="20979">MYFAQDTQPFMPNAPLFNPMTASSAGDYQRSFVKTESEPFLPANPFTHPTYPHFAFPMQSVQNPGQRMRAPLQCKWIERNRMCNRIFYMIDQLVSHIQHEHVGVNETSTHICLWENCERKGRTFKAKYKLINHIRVHTGEKPFPCNICHKGFGRSENLKIHQRTHTGKNLQFILIIFSE</sequence>
<dbReference type="Pfam" id="PF18366">
    <property type="entry name" value="zf_ZIC"/>
    <property type="match status" value="1"/>
</dbReference>
<evidence type="ECO:0000256" key="3">
    <source>
        <dbReference type="ARBA" id="ARBA00022723"/>
    </source>
</evidence>
<dbReference type="GO" id="GO:0000978">
    <property type="term" value="F:RNA polymerase II cis-regulatory region sequence-specific DNA binding"/>
    <property type="evidence" value="ECO:0007669"/>
    <property type="project" value="TreeGrafter"/>
</dbReference>
<dbReference type="InterPro" id="IPR043359">
    <property type="entry name" value="GLI-like"/>
</dbReference>
<dbReference type="GO" id="GO:0008270">
    <property type="term" value="F:zinc ion binding"/>
    <property type="evidence" value="ECO:0007669"/>
    <property type="project" value="UniProtKB-KW"/>
</dbReference>
<feature type="domain" description="C2H2-type" evidence="10">
    <location>
        <begin position="115"/>
        <end position="142"/>
    </location>
</feature>
<keyword evidence="5 9" id="KW-0863">Zinc-finger</keyword>
<comment type="similarity">
    <text evidence="2">Belongs to the GLI C2H2-type zinc-finger protein family.</text>
</comment>
<reference evidence="13" key="1">
    <citation type="submission" date="2017-02" db="UniProtKB">
        <authorList>
            <consortium name="WormBaseParasite"/>
        </authorList>
    </citation>
    <scope>IDENTIFICATION</scope>
</reference>
<evidence type="ECO:0000256" key="9">
    <source>
        <dbReference type="PROSITE-ProRule" id="PRU00042"/>
    </source>
</evidence>
<evidence type="ECO:0000313" key="13">
    <source>
        <dbReference type="WBParaSite" id="EVEC_0001353701-mRNA-1"/>
    </source>
</evidence>
<evidence type="ECO:0000313" key="11">
    <source>
        <dbReference type="EMBL" id="VDD97920.1"/>
    </source>
</evidence>
<dbReference type="GO" id="GO:0005634">
    <property type="term" value="C:nucleus"/>
    <property type="evidence" value="ECO:0007669"/>
    <property type="project" value="UniProtKB-SubCell"/>
</dbReference>
<comment type="subcellular location">
    <subcellularLocation>
        <location evidence="1">Nucleus</location>
    </subcellularLocation>
</comment>
<dbReference type="Proteomes" id="UP000274131">
    <property type="component" value="Unassembled WGS sequence"/>
</dbReference>
<dbReference type="AlphaFoldDB" id="A0A0N4VR75"/>
<dbReference type="Gene3D" id="3.30.160.60">
    <property type="entry name" value="Classic Zinc Finger"/>
    <property type="match status" value="2"/>
</dbReference>
<keyword evidence="6" id="KW-0862">Zinc</keyword>
<keyword evidence="12" id="KW-1185">Reference proteome</keyword>
<dbReference type="GO" id="GO:0140297">
    <property type="term" value="F:DNA-binding transcription factor binding"/>
    <property type="evidence" value="ECO:0007669"/>
    <property type="project" value="UniProtKB-ARBA"/>
</dbReference>
<evidence type="ECO:0000313" key="12">
    <source>
        <dbReference type="Proteomes" id="UP000274131"/>
    </source>
</evidence>
<dbReference type="Pfam" id="PF23561">
    <property type="entry name" value="zf-C2H2_15"/>
    <property type="match status" value="1"/>
</dbReference>